<comment type="caution">
    <text evidence="1">The sequence shown here is derived from an EMBL/GenBank/DDBJ whole genome shotgun (WGS) entry which is preliminary data.</text>
</comment>
<sequence>MRTKYELNMDIKRRIVTFSVARTPQQNRVAERKNRTLIEAARTMLNAGQAGQEKASDHEYILLPLMFSNSPLSSSTSKHNDNDADEQRRTNHKDYQNCLFACFLSQIEPKKVIQALTDPSWIEAMQEELLQFKLQKVWTLVDLPKEKIMECFISQDKYVADILKNFDFFTVKTTSTPIETNKALLKDEEAEDVDVHLYRLMIGSLMYLTASRPDIMFVVCACARFQVTPKVSHLHAVKMIFRYLKDQPIGAFRS</sequence>
<dbReference type="InterPro" id="IPR012337">
    <property type="entry name" value="RNaseH-like_sf"/>
</dbReference>
<proteinExistence type="predicted"/>
<evidence type="ECO:0000313" key="2">
    <source>
        <dbReference type="Proteomes" id="UP001151760"/>
    </source>
</evidence>
<evidence type="ECO:0000313" key="1">
    <source>
        <dbReference type="EMBL" id="GJU01881.1"/>
    </source>
</evidence>
<dbReference type="PANTHER" id="PTHR11439:SF509">
    <property type="entry name" value="RNA-DIRECTED DNA POLYMERASE"/>
    <property type="match status" value="1"/>
</dbReference>
<dbReference type="Gene3D" id="3.30.420.10">
    <property type="entry name" value="Ribonuclease H-like superfamily/Ribonuclease H"/>
    <property type="match status" value="1"/>
</dbReference>
<organism evidence="1 2">
    <name type="scientific">Tanacetum coccineum</name>
    <dbReference type="NCBI Taxonomy" id="301880"/>
    <lineage>
        <taxon>Eukaryota</taxon>
        <taxon>Viridiplantae</taxon>
        <taxon>Streptophyta</taxon>
        <taxon>Embryophyta</taxon>
        <taxon>Tracheophyta</taxon>
        <taxon>Spermatophyta</taxon>
        <taxon>Magnoliopsida</taxon>
        <taxon>eudicotyledons</taxon>
        <taxon>Gunneridae</taxon>
        <taxon>Pentapetalae</taxon>
        <taxon>asterids</taxon>
        <taxon>campanulids</taxon>
        <taxon>Asterales</taxon>
        <taxon>Asteraceae</taxon>
        <taxon>Asteroideae</taxon>
        <taxon>Anthemideae</taxon>
        <taxon>Anthemidinae</taxon>
        <taxon>Tanacetum</taxon>
    </lineage>
</organism>
<gene>
    <name evidence="1" type="ORF">Tco_1112219</name>
</gene>
<dbReference type="SUPFAM" id="SSF53098">
    <property type="entry name" value="Ribonuclease H-like"/>
    <property type="match status" value="1"/>
</dbReference>
<dbReference type="Proteomes" id="UP001151760">
    <property type="component" value="Unassembled WGS sequence"/>
</dbReference>
<reference evidence="1" key="2">
    <citation type="submission" date="2022-01" db="EMBL/GenBank/DDBJ databases">
        <authorList>
            <person name="Yamashiro T."/>
            <person name="Shiraishi A."/>
            <person name="Satake H."/>
            <person name="Nakayama K."/>
        </authorList>
    </citation>
    <scope>NUCLEOTIDE SEQUENCE</scope>
</reference>
<accession>A0ABQ5IQ04</accession>
<name>A0ABQ5IQ04_9ASTR</name>
<dbReference type="PANTHER" id="PTHR11439">
    <property type="entry name" value="GAG-POL-RELATED RETROTRANSPOSON"/>
    <property type="match status" value="1"/>
</dbReference>
<reference evidence="1" key="1">
    <citation type="journal article" date="2022" name="Int. J. Mol. Sci.">
        <title>Draft Genome of Tanacetum Coccineum: Genomic Comparison of Closely Related Tanacetum-Family Plants.</title>
        <authorList>
            <person name="Yamashiro T."/>
            <person name="Shiraishi A."/>
            <person name="Nakayama K."/>
            <person name="Satake H."/>
        </authorList>
    </citation>
    <scope>NUCLEOTIDE SEQUENCE</scope>
</reference>
<dbReference type="EMBL" id="BQNB010021005">
    <property type="protein sequence ID" value="GJU01881.1"/>
    <property type="molecule type" value="Genomic_DNA"/>
</dbReference>
<dbReference type="InterPro" id="IPR036397">
    <property type="entry name" value="RNaseH_sf"/>
</dbReference>
<keyword evidence="2" id="KW-1185">Reference proteome</keyword>
<protein>
    <submittedName>
        <fullName evidence="1">Uncharacterized mitochondrial protein-like protein</fullName>
    </submittedName>
</protein>